<sequence length="486" mass="53451">MLPPISDLFPVGKAGEELQSGRVLRATPARRNRFDPYTRNVLGLGATASPSPSISAPAIDMDRTKSATLLDDEPMMIENGKKKRKRKPQKPRGVSGSDASDLYCYTPPRTRNQMKRLRCSGEEQGHGTQRDETSSYSTPTPDSIDSPPSVREPVRSNGPPKKRRSGYNREKYEKYDPTKAVAENGNLPEDVLVLRAGAARRSDEEGDRRVDRTGEGIPSEIDGGPGQRVVNVDSMGRFLRAYYKRRVLLPVSPKQGRYAFITEPSIHVAMTREQLDEYIEEHAHAVSVMASTQQTRRRRRSLFASSPSGDTVPPVTVPSDSEPAALDASLGIAQFDDSGLPMIDNPAPAPASPDIVQPPALPVNPHQTTPGLYPGPTPVLYPGPTPGLYPGPTPGLYPGPHYVPTQFNSVPYASFPGNTVFYPVPHQYLYTVPNQYNPTFFTVPNQFNLNPFQGMPVQYSHGPYWYPPDGVHSWVICDPLSVSHVL</sequence>
<feature type="region of interest" description="Disordered" evidence="1">
    <location>
        <begin position="44"/>
        <end position="177"/>
    </location>
</feature>
<feature type="compositionally biased region" description="Low complexity" evidence="1">
    <location>
        <begin position="48"/>
        <end position="59"/>
    </location>
</feature>
<dbReference type="InterPro" id="IPR036388">
    <property type="entry name" value="WH-like_DNA-bd_sf"/>
</dbReference>
<accession>A0A2A6C5B2</accession>
<proteinExistence type="predicted"/>
<evidence type="ECO:0000313" key="3">
    <source>
        <dbReference type="Proteomes" id="UP000005239"/>
    </source>
</evidence>
<protein>
    <submittedName>
        <fullName evidence="2">Uncharacterized protein</fullName>
    </submittedName>
</protein>
<accession>A0A8R1YBV6</accession>
<feature type="compositionally biased region" description="Basic and acidic residues" evidence="1">
    <location>
        <begin position="119"/>
        <end position="133"/>
    </location>
</feature>
<reference evidence="3" key="1">
    <citation type="journal article" date="2008" name="Nat. Genet.">
        <title>The Pristionchus pacificus genome provides a unique perspective on nematode lifestyle and parasitism.</title>
        <authorList>
            <person name="Dieterich C."/>
            <person name="Clifton S.W."/>
            <person name="Schuster L.N."/>
            <person name="Chinwalla A."/>
            <person name="Delehaunty K."/>
            <person name="Dinkelacker I."/>
            <person name="Fulton L."/>
            <person name="Fulton R."/>
            <person name="Godfrey J."/>
            <person name="Minx P."/>
            <person name="Mitreva M."/>
            <person name="Roeseler W."/>
            <person name="Tian H."/>
            <person name="Witte H."/>
            <person name="Yang S.P."/>
            <person name="Wilson R.K."/>
            <person name="Sommer R.J."/>
        </authorList>
    </citation>
    <scope>NUCLEOTIDE SEQUENCE [LARGE SCALE GENOMIC DNA]</scope>
    <source>
        <strain evidence="3">PS312</strain>
    </source>
</reference>
<feature type="compositionally biased region" description="Basic and acidic residues" evidence="1">
    <location>
        <begin position="200"/>
        <end position="214"/>
    </location>
</feature>
<dbReference type="Proteomes" id="UP000005239">
    <property type="component" value="Unassembled WGS sequence"/>
</dbReference>
<gene>
    <name evidence="2" type="primary">WBGene00092210</name>
</gene>
<dbReference type="AlphaFoldDB" id="A0A2A6C5B2"/>
<feature type="region of interest" description="Disordered" evidence="1">
    <location>
        <begin position="289"/>
        <end position="319"/>
    </location>
</feature>
<feature type="compositionally biased region" description="Basic residues" evidence="1">
    <location>
        <begin position="81"/>
        <end position="90"/>
    </location>
</feature>
<evidence type="ECO:0000256" key="1">
    <source>
        <dbReference type="SAM" id="MobiDB-lite"/>
    </source>
</evidence>
<dbReference type="Gene3D" id="1.10.10.10">
    <property type="entry name" value="Winged helix-like DNA-binding domain superfamily/Winged helix DNA-binding domain"/>
    <property type="match status" value="1"/>
</dbReference>
<feature type="compositionally biased region" description="Basic and acidic residues" evidence="1">
    <location>
        <begin position="167"/>
        <end position="177"/>
    </location>
</feature>
<feature type="compositionally biased region" description="Low complexity" evidence="1">
    <location>
        <begin position="134"/>
        <end position="149"/>
    </location>
</feature>
<reference evidence="2" key="2">
    <citation type="submission" date="2022-06" db="UniProtKB">
        <authorList>
            <consortium name="EnsemblMetazoa"/>
        </authorList>
    </citation>
    <scope>IDENTIFICATION</scope>
    <source>
        <strain evidence="2">PS312</strain>
    </source>
</reference>
<dbReference type="EnsemblMetazoa" id="PPA02656.1">
    <property type="protein sequence ID" value="PPA02656.1"/>
    <property type="gene ID" value="WBGene00092210"/>
</dbReference>
<evidence type="ECO:0000313" key="2">
    <source>
        <dbReference type="EnsemblMetazoa" id="PPA02656.1"/>
    </source>
</evidence>
<feature type="region of interest" description="Disordered" evidence="1">
    <location>
        <begin position="199"/>
        <end position="226"/>
    </location>
</feature>
<keyword evidence="3" id="KW-1185">Reference proteome</keyword>
<name>A0A2A6C5B2_PRIPA</name>
<organism evidence="2 3">
    <name type="scientific">Pristionchus pacificus</name>
    <name type="common">Parasitic nematode worm</name>
    <dbReference type="NCBI Taxonomy" id="54126"/>
    <lineage>
        <taxon>Eukaryota</taxon>
        <taxon>Metazoa</taxon>
        <taxon>Ecdysozoa</taxon>
        <taxon>Nematoda</taxon>
        <taxon>Chromadorea</taxon>
        <taxon>Rhabditida</taxon>
        <taxon>Rhabditina</taxon>
        <taxon>Diplogasteromorpha</taxon>
        <taxon>Diplogasteroidea</taxon>
        <taxon>Neodiplogasteridae</taxon>
        <taxon>Pristionchus</taxon>
    </lineage>
</organism>